<dbReference type="GO" id="GO:0050568">
    <property type="term" value="F:protein-glutamine glutaminase activity"/>
    <property type="evidence" value="ECO:0007669"/>
    <property type="project" value="UniProtKB-EC"/>
</dbReference>
<reference evidence="4 5" key="1">
    <citation type="submission" date="2023-07" db="EMBL/GenBank/DDBJ databases">
        <title>Genomic Encyclopedia of Type Strains, Phase IV (KMG-IV): sequencing the most valuable type-strain genomes for metagenomic binning, comparative biology and taxonomic classification.</title>
        <authorList>
            <person name="Goeker M."/>
        </authorList>
    </citation>
    <scope>NUCLEOTIDE SEQUENCE [LARGE SCALE GENOMIC DNA]</scope>
    <source>
        <strain evidence="4 5">DSM 17740</strain>
    </source>
</reference>
<dbReference type="HAMAP" id="MF_01440">
    <property type="entry name" value="CheD"/>
    <property type="match status" value="1"/>
</dbReference>
<gene>
    <name evidence="3" type="primary">cheD</name>
    <name evidence="4" type="ORF">J2S00_000057</name>
</gene>
<dbReference type="Pfam" id="PF03975">
    <property type="entry name" value="CheD"/>
    <property type="match status" value="1"/>
</dbReference>
<dbReference type="RefSeq" id="WP_307334229.1">
    <property type="nucleotide sequence ID" value="NZ_JAUSUQ010000001.1"/>
</dbReference>
<dbReference type="Gene3D" id="3.30.1330.200">
    <property type="match status" value="1"/>
</dbReference>
<evidence type="ECO:0000256" key="1">
    <source>
        <dbReference type="ARBA" id="ARBA00022500"/>
    </source>
</evidence>
<proteinExistence type="inferred from homology"/>
<dbReference type="PANTHER" id="PTHR35147:SF1">
    <property type="entry name" value="CHEMORECEPTOR GLUTAMINE DEAMIDASE CHED-RELATED"/>
    <property type="match status" value="1"/>
</dbReference>
<comment type="function">
    <text evidence="3">Probably deamidates glutamine residues to glutamate on methyl-accepting chemotaxis receptors (MCPs), playing an important role in chemotaxis.</text>
</comment>
<evidence type="ECO:0000313" key="5">
    <source>
        <dbReference type="Proteomes" id="UP001232445"/>
    </source>
</evidence>
<protein>
    <recommendedName>
        <fullName evidence="3">Probable chemoreceptor glutamine deamidase CheD</fullName>
        <ecNumber evidence="3">3.5.1.44</ecNumber>
    </recommendedName>
</protein>
<dbReference type="CDD" id="cd16352">
    <property type="entry name" value="CheD"/>
    <property type="match status" value="1"/>
</dbReference>
<keyword evidence="2 3" id="KW-0378">Hydrolase</keyword>
<dbReference type="SUPFAM" id="SSF64438">
    <property type="entry name" value="CNF1/YfiH-like putative cysteine hydrolases"/>
    <property type="match status" value="1"/>
</dbReference>
<dbReference type="InterPro" id="IPR011324">
    <property type="entry name" value="Cytotoxic_necrot_fac-like_cat"/>
</dbReference>
<dbReference type="EC" id="3.5.1.44" evidence="3"/>
<dbReference type="InterPro" id="IPR005659">
    <property type="entry name" value="Chemorcpt_Glu_NH3ase_CheD"/>
</dbReference>
<evidence type="ECO:0000313" key="4">
    <source>
        <dbReference type="EMBL" id="MDQ0337287.1"/>
    </source>
</evidence>
<comment type="caution">
    <text evidence="4">The sequence shown here is derived from an EMBL/GenBank/DDBJ whole genome shotgun (WGS) entry which is preliminary data.</text>
</comment>
<keyword evidence="5" id="KW-1185">Reference proteome</keyword>
<evidence type="ECO:0000256" key="2">
    <source>
        <dbReference type="ARBA" id="ARBA00022801"/>
    </source>
</evidence>
<organism evidence="4 5">
    <name type="scientific">Caldalkalibacillus uzonensis</name>
    <dbReference type="NCBI Taxonomy" id="353224"/>
    <lineage>
        <taxon>Bacteria</taxon>
        <taxon>Bacillati</taxon>
        <taxon>Bacillota</taxon>
        <taxon>Bacilli</taxon>
        <taxon>Bacillales</taxon>
        <taxon>Bacillaceae</taxon>
        <taxon>Caldalkalibacillus</taxon>
    </lineage>
</organism>
<dbReference type="PANTHER" id="PTHR35147">
    <property type="entry name" value="CHEMORECEPTOR GLUTAMINE DEAMIDASE CHED-RELATED"/>
    <property type="match status" value="1"/>
</dbReference>
<dbReference type="InterPro" id="IPR038592">
    <property type="entry name" value="CheD-like_sf"/>
</dbReference>
<name>A0ABU0CMB4_9BACI</name>
<comment type="catalytic activity">
    <reaction evidence="3">
        <text>L-glutaminyl-[protein] + H2O = L-glutamyl-[protein] + NH4(+)</text>
        <dbReference type="Rhea" id="RHEA:16441"/>
        <dbReference type="Rhea" id="RHEA-COMP:10207"/>
        <dbReference type="Rhea" id="RHEA-COMP:10208"/>
        <dbReference type="ChEBI" id="CHEBI:15377"/>
        <dbReference type="ChEBI" id="CHEBI:28938"/>
        <dbReference type="ChEBI" id="CHEBI:29973"/>
        <dbReference type="ChEBI" id="CHEBI:30011"/>
        <dbReference type="EC" id="3.5.1.44"/>
    </reaction>
</comment>
<dbReference type="Proteomes" id="UP001232445">
    <property type="component" value="Unassembled WGS sequence"/>
</dbReference>
<keyword evidence="1 3" id="KW-0145">Chemotaxis</keyword>
<dbReference type="EMBL" id="JAUSUQ010000001">
    <property type="protein sequence ID" value="MDQ0337287.1"/>
    <property type="molecule type" value="Genomic_DNA"/>
</dbReference>
<sequence>MTKVINVGMADLNVACAPDKIRTTGLGSCVGVVIYDPSRKIAGLAHVMLPSQEFSRGDTNQAKYADTAIPALIEKMIACGANRSQFQAKLAGGAQMFKFQSSSQVMRIGERNVEACKCQLERFNIPVVAEDTGGNFGRTIELDTLNGVLYIRTANRGIKEL</sequence>
<accession>A0ABU0CMB4</accession>
<evidence type="ECO:0000256" key="3">
    <source>
        <dbReference type="HAMAP-Rule" id="MF_01440"/>
    </source>
</evidence>
<comment type="similarity">
    <text evidence="3">Belongs to the CheD family.</text>
</comment>